<evidence type="ECO:0000313" key="2">
    <source>
        <dbReference type="Proteomes" id="UP000606172"/>
    </source>
</evidence>
<comment type="caution">
    <text evidence="1">The sequence shown here is derived from an EMBL/GenBank/DDBJ whole genome shotgun (WGS) entry which is preliminary data.</text>
</comment>
<proteinExistence type="predicted"/>
<sequence length="504" mass="54635">MERTDTVTGPVNGTQRSARRFEKGPADRLIHLVDLPSRILVVEEGHRVAVRHNGRILPRLLRPGVHMPLFGLPLLGNLEVVVFSDRKARQAGRVAKVRLQDEAFADFSYVAWVRLDAFTDEEVLDWLREFETTDLSDTRLLSRELDFRVRRSLSRLTVAQLRHRDFDLPAHLERDLTGTRGGFLEIVAIEQAAAVGNVTALEDDLATRHRVQDDLYRRAERLAGAVGDLRPATGDDLQLALVDGRLEWADRELGELARLCRTHGLTDPRTSAALARCAATVVGAALLLRPGDAGHRRRSQEMIMSSRAWEVLLRVRPTVGAAVTEALRDDDPEAALPLLGAVFGPLRTTGDPAPSRPWEIPSHLVRSPAAQRAAAELTAPVAGCWVGASPMPGEEMLFLVAPDPGAVLKELNGDHLDLVERAGADRLLVLPLEAGHTSCLPAWFYAIVGHMPGRVTAAAAADGTVLLGVSPEIRARDVPRTAVAAFAGALCGLTGAPGVAFVST</sequence>
<name>A0A919RP14_9ACTN</name>
<keyword evidence="2" id="KW-1185">Reference proteome</keyword>
<dbReference type="EMBL" id="BOOW01000056">
    <property type="protein sequence ID" value="GII97228.1"/>
    <property type="molecule type" value="Genomic_DNA"/>
</dbReference>
<gene>
    <name evidence="1" type="ORF">Ssi02_74590</name>
</gene>
<dbReference type="AlphaFoldDB" id="A0A919RP14"/>
<dbReference type="Proteomes" id="UP000606172">
    <property type="component" value="Unassembled WGS sequence"/>
</dbReference>
<reference evidence="1" key="1">
    <citation type="submission" date="2021-01" db="EMBL/GenBank/DDBJ databases">
        <title>Whole genome shotgun sequence of Sinosporangium siamense NBRC 109515.</title>
        <authorList>
            <person name="Komaki H."/>
            <person name="Tamura T."/>
        </authorList>
    </citation>
    <scope>NUCLEOTIDE SEQUENCE</scope>
    <source>
        <strain evidence="1">NBRC 109515</strain>
    </source>
</reference>
<dbReference type="RefSeq" id="WP_204032737.1">
    <property type="nucleotide sequence ID" value="NZ_BOOW01000056.1"/>
</dbReference>
<protein>
    <submittedName>
        <fullName evidence="1">Uncharacterized protein</fullName>
    </submittedName>
</protein>
<accession>A0A919RP14</accession>
<organism evidence="1 2">
    <name type="scientific">Sinosporangium siamense</name>
    <dbReference type="NCBI Taxonomy" id="1367973"/>
    <lineage>
        <taxon>Bacteria</taxon>
        <taxon>Bacillati</taxon>
        <taxon>Actinomycetota</taxon>
        <taxon>Actinomycetes</taxon>
        <taxon>Streptosporangiales</taxon>
        <taxon>Streptosporangiaceae</taxon>
        <taxon>Sinosporangium</taxon>
    </lineage>
</organism>
<evidence type="ECO:0000313" key="1">
    <source>
        <dbReference type="EMBL" id="GII97228.1"/>
    </source>
</evidence>